<dbReference type="InterPro" id="IPR014445">
    <property type="entry name" value="Gln-dep_NAD_synthase"/>
</dbReference>
<dbReference type="InterPro" id="IPR022310">
    <property type="entry name" value="NAD/GMP_synthase"/>
</dbReference>
<dbReference type="UniPathway" id="UPA00253">
    <property type="reaction ID" value="UER00334"/>
</dbReference>
<evidence type="ECO:0000256" key="9">
    <source>
        <dbReference type="RuleBase" id="RU003811"/>
    </source>
</evidence>
<evidence type="ECO:0000256" key="5">
    <source>
        <dbReference type="ARBA" id="ARBA00022840"/>
    </source>
</evidence>
<evidence type="ECO:0000256" key="2">
    <source>
        <dbReference type="ARBA" id="ARBA00007145"/>
    </source>
</evidence>
<reference evidence="11 12" key="1">
    <citation type="submission" date="2018-11" db="EMBL/GenBank/DDBJ databases">
        <title>Complete genome sequence of Nocardioides baekrokdamisoli strain KCTC 39748.</title>
        <authorList>
            <person name="Kang S.W."/>
            <person name="Lee K.C."/>
            <person name="Kim K.K."/>
            <person name="Kim J.S."/>
            <person name="Kim D.S."/>
            <person name="Ko S.H."/>
            <person name="Yang S.H."/>
            <person name="Shin Y.K."/>
            <person name="Lee J.S."/>
        </authorList>
    </citation>
    <scope>NUCLEOTIDE SEQUENCE [LARGE SCALE GENOMIC DNA]</scope>
    <source>
        <strain evidence="11 12">KCTC 39748</strain>
    </source>
</reference>
<dbReference type="NCBIfam" id="NF002730">
    <property type="entry name" value="PRK02628.1"/>
    <property type="match status" value="1"/>
</dbReference>
<sequence length="670" mass="72372">MDFANAYAHGFARVAAVTLPVTPADPAANARAVIEQARACHDDSVAVAVFPELCLSGYSIDDLLLQQTLLEAVEQAIADVVAASADLSTVLVVGAPVIHQNRVLNAAVVIHRGSVLGVSAKSYLPTYREFYERRWFGSGVDIEDEITVAGQDEVPLSTRLIYRATDIPGLTFHAEICEDMWVPVPPSAIAALAGATVLLNLSASPVTVGRAESRRLLVASASARCSAAYVYTAAGAGESTTDLAWDGHAMIYELGSLLKESERFNAEAHRTVADVDLEQIRAERIRQGTFDDNARAETAAEVFRVVDFQLGPRQALDLKRPLDRFPFVPDDPERLAQDCYEAYNIQVSGLVTRLKALPPGTKAVIGISGGLDSTHALIVAADAMDRLGRPRSDILAFTMPGFATTDQTKGNALKLMEAIGAISETLDITTTATQMMKDLGQSATNYDVTFENIQAGLRTDYLFRIANQRHGIVIGTGDLSELALGWCTYGVGDQMSHYNVNSGVPKTLIQHLIRWVISTDTFTADTNAVLQVVVDQEISPELIPGSMQSTEATVGPYALQDFTLFHVVRHGFRPSKIAFLALHAWGDVAAGGWPVGYPEDQRRAYDLGEITGWMQVFITRFFASQFKRSALPNGPKVSNGGTMSPRGDWRMPSDVAPTAWLADLDTVGTG</sequence>
<proteinExistence type="inferred from homology"/>
<comment type="similarity">
    <text evidence="2 7 8">In the C-terminal section; belongs to the NAD synthetase family.</text>
</comment>
<comment type="pathway">
    <text evidence="1 7 8">Cofactor biosynthesis; NAD(+) biosynthesis; NAD(+) from deamido-NAD(+) (L-Gln route): step 1/1.</text>
</comment>
<dbReference type="Gene3D" id="3.40.50.620">
    <property type="entry name" value="HUPs"/>
    <property type="match status" value="1"/>
</dbReference>
<dbReference type="FunFam" id="3.40.50.620:FF:000155">
    <property type="entry name" value="Glutamine-dependent NAD(+) synthetase"/>
    <property type="match status" value="1"/>
</dbReference>
<dbReference type="Pfam" id="PF00795">
    <property type="entry name" value="CN_hydrolase"/>
    <property type="match status" value="1"/>
</dbReference>
<feature type="binding site" evidence="7">
    <location>
        <position position="452"/>
    </location>
    <ligand>
        <name>deamido-NAD(+)</name>
        <dbReference type="ChEBI" id="CHEBI:58437"/>
        <note>ligand shared between two neighboring subunits</note>
    </ligand>
</feature>
<evidence type="ECO:0000313" key="11">
    <source>
        <dbReference type="EMBL" id="BBH18540.1"/>
    </source>
</evidence>
<feature type="active site" description="Proton acceptor; for glutaminase activity" evidence="7">
    <location>
        <position position="52"/>
    </location>
</feature>
<feature type="binding site" evidence="7">
    <location>
        <position position="627"/>
    </location>
    <ligand>
        <name>deamido-NAD(+)</name>
        <dbReference type="ChEBI" id="CHEBI:58437"/>
        <note>ligand shared between two neighboring subunits</note>
    </ligand>
</feature>
<evidence type="ECO:0000256" key="3">
    <source>
        <dbReference type="ARBA" id="ARBA00022598"/>
    </source>
</evidence>
<dbReference type="InterPro" id="IPR036526">
    <property type="entry name" value="C-N_Hydrolase_sf"/>
</dbReference>
<dbReference type="RefSeq" id="WP_125569830.1">
    <property type="nucleotide sequence ID" value="NZ_AP019307.1"/>
</dbReference>
<name>A0A3G9IHJ9_9ACTN</name>
<dbReference type="GO" id="GO:0004359">
    <property type="term" value="F:glutaminase activity"/>
    <property type="evidence" value="ECO:0007669"/>
    <property type="project" value="InterPro"/>
</dbReference>
<dbReference type="PIRSF" id="PIRSF006630">
    <property type="entry name" value="NADS_GAT"/>
    <property type="match status" value="1"/>
</dbReference>
<dbReference type="PROSITE" id="PS50263">
    <property type="entry name" value="CN_HYDROLASE"/>
    <property type="match status" value="1"/>
</dbReference>
<feature type="binding site" evidence="7">
    <location>
        <position position="481"/>
    </location>
    <ligand>
        <name>deamido-NAD(+)</name>
        <dbReference type="ChEBI" id="CHEBI:58437"/>
        <note>ligand shared between two neighboring subunits</note>
    </ligand>
</feature>
<dbReference type="SUPFAM" id="SSF56317">
    <property type="entry name" value="Carbon-nitrogen hydrolase"/>
    <property type="match status" value="1"/>
</dbReference>
<feature type="binding site" evidence="7">
    <location>
        <begin position="486"/>
        <end position="489"/>
    </location>
    <ligand>
        <name>deamido-NAD(+)</name>
        <dbReference type="ChEBI" id="CHEBI:58437"/>
        <note>ligand shared between two neighboring subunits</note>
    </ligand>
</feature>
<keyword evidence="5 7" id="KW-0067">ATP-binding</keyword>
<evidence type="ECO:0000256" key="1">
    <source>
        <dbReference type="ARBA" id="ARBA00005188"/>
    </source>
</evidence>
<feature type="domain" description="CN hydrolase" evidence="10">
    <location>
        <begin position="12"/>
        <end position="277"/>
    </location>
</feature>
<dbReference type="GO" id="GO:0005524">
    <property type="term" value="F:ATP binding"/>
    <property type="evidence" value="ECO:0007669"/>
    <property type="project" value="UniProtKB-UniRule"/>
</dbReference>
<evidence type="ECO:0000256" key="4">
    <source>
        <dbReference type="ARBA" id="ARBA00022741"/>
    </source>
</evidence>
<dbReference type="GO" id="GO:0005737">
    <property type="term" value="C:cytoplasm"/>
    <property type="evidence" value="ECO:0007669"/>
    <property type="project" value="InterPro"/>
</dbReference>
<evidence type="ECO:0000313" key="12">
    <source>
        <dbReference type="Proteomes" id="UP000271573"/>
    </source>
</evidence>
<comment type="catalytic activity">
    <reaction evidence="7 8">
        <text>deamido-NAD(+) + L-glutamine + ATP + H2O = L-glutamate + AMP + diphosphate + NAD(+) + H(+)</text>
        <dbReference type="Rhea" id="RHEA:24384"/>
        <dbReference type="ChEBI" id="CHEBI:15377"/>
        <dbReference type="ChEBI" id="CHEBI:15378"/>
        <dbReference type="ChEBI" id="CHEBI:29985"/>
        <dbReference type="ChEBI" id="CHEBI:30616"/>
        <dbReference type="ChEBI" id="CHEBI:33019"/>
        <dbReference type="ChEBI" id="CHEBI:57540"/>
        <dbReference type="ChEBI" id="CHEBI:58359"/>
        <dbReference type="ChEBI" id="CHEBI:58437"/>
        <dbReference type="ChEBI" id="CHEBI:456215"/>
        <dbReference type="EC" id="6.3.5.1"/>
    </reaction>
</comment>
<dbReference type="GO" id="GO:0003952">
    <property type="term" value="F:NAD+ synthase (glutamine-hydrolyzing) activity"/>
    <property type="evidence" value="ECO:0007669"/>
    <property type="project" value="UniProtKB-UniRule"/>
</dbReference>
<evidence type="ECO:0000259" key="10">
    <source>
        <dbReference type="PROSITE" id="PS50263"/>
    </source>
</evidence>
<keyword evidence="3 7" id="KW-0436">Ligase</keyword>
<dbReference type="AlphaFoldDB" id="A0A3G9IHJ9"/>
<dbReference type="HAMAP" id="MF_02090">
    <property type="entry name" value="NadE_glutamine_dep"/>
    <property type="match status" value="1"/>
</dbReference>
<dbReference type="Gene3D" id="3.60.110.10">
    <property type="entry name" value="Carbon-nitrogen hydrolase"/>
    <property type="match status" value="1"/>
</dbReference>
<accession>A0A3G9IHJ9</accession>
<dbReference type="GO" id="GO:0008795">
    <property type="term" value="F:NAD+ synthase activity"/>
    <property type="evidence" value="ECO:0007669"/>
    <property type="project" value="UniProtKB-UniRule"/>
</dbReference>
<dbReference type="Gene3D" id="1.10.10.1140">
    <property type="entry name" value="Glutamine-dependent NAD+ synthetase, C-terminal domain"/>
    <property type="match status" value="1"/>
</dbReference>
<keyword evidence="12" id="KW-1185">Reference proteome</keyword>
<comment type="function">
    <text evidence="7">Catalyzes the ATP-dependent amidation of deamido-NAD to form NAD. Uses L-glutamine as a nitrogen source.</text>
</comment>
<dbReference type="CDD" id="cd07570">
    <property type="entry name" value="GAT_Gln-NAD-synth"/>
    <property type="match status" value="1"/>
</dbReference>
<dbReference type="FunFam" id="1.10.10.1140:FF:000001">
    <property type="entry name" value="Glutamine-dependent NAD(+) synthetase"/>
    <property type="match status" value="1"/>
</dbReference>
<evidence type="ECO:0000256" key="6">
    <source>
        <dbReference type="ARBA" id="ARBA00023027"/>
    </source>
</evidence>
<feature type="binding site" evidence="7">
    <location>
        <position position="204"/>
    </location>
    <ligand>
        <name>L-glutamine</name>
        <dbReference type="ChEBI" id="CHEBI:58359"/>
    </ligand>
</feature>
<gene>
    <name evidence="7 11" type="primary">nadE</name>
    <name evidence="11" type="ORF">Back2_28270</name>
</gene>
<dbReference type="PANTHER" id="PTHR23090">
    <property type="entry name" value="NH 3 /GLUTAMINE-DEPENDENT NAD + SYNTHETASE"/>
    <property type="match status" value="1"/>
</dbReference>
<comment type="similarity">
    <text evidence="9">Belongs to the NAD synthetase family.</text>
</comment>
<feature type="active site" description="For glutaminase activity" evidence="7">
    <location>
        <position position="121"/>
    </location>
</feature>
<dbReference type="NCBIfam" id="TIGR00552">
    <property type="entry name" value="nadE"/>
    <property type="match status" value="1"/>
</dbReference>
<dbReference type="EC" id="6.3.5.1" evidence="7 8"/>
<dbReference type="InterPro" id="IPR041856">
    <property type="entry name" value="NAD+_synth_C"/>
</dbReference>
<dbReference type="Pfam" id="PF02540">
    <property type="entry name" value="NAD_synthase"/>
    <property type="match status" value="1"/>
</dbReference>
<dbReference type="GO" id="GO:0009435">
    <property type="term" value="P:NAD+ biosynthetic process"/>
    <property type="evidence" value="ECO:0007669"/>
    <property type="project" value="UniProtKB-UniRule"/>
</dbReference>
<keyword evidence="4 7" id="KW-0547">Nucleotide-binding</keyword>
<evidence type="ECO:0000256" key="8">
    <source>
        <dbReference type="PIRNR" id="PIRNR006630"/>
    </source>
</evidence>
<feature type="active site" description="Nucleophile; for glutaminase activity" evidence="7">
    <location>
        <position position="177"/>
    </location>
</feature>
<dbReference type="InterPro" id="IPR014729">
    <property type="entry name" value="Rossmann-like_a/b/a_fold"/>
</dbReference>
<feature type="binding site" evidence="7">
    <location>
        <position position="476"/>
    </location>
    <ligand>
        <name>ATP</name>
        <dbReference type="ChEBI" id="CHEBI:30616"/>
    </ligand>
</feature>
<keyword evidence="6 7" id="KW-0520">NAD</keyword>
<dbReference type="InterPro" id="IPR003010">
    <property type="entry name" value="C-N_Hydrolase"/>
</dbReference>
<dbReference type="Proteomes" id="UP000271573">
    <property type="component" value="Chromosome"/>
</dbReference>
<dbReference type="SUPFAM" id="SSF52402">
    <property type="entry name" value="Adenine nucleotide alpha hydrolases-like"/>
    <property type="match status" value="1"/>
</dbReference>
<protein>
    <recommendedName>
        <fullName evidence="7 8">Glutamine-dependent NAD(+) synthetase</fullName>
        <ecNumber evidence="7 8">6.3.5.1</ecNumber>
    </recommendedName>
    <alternativeName>
        <fullName evidence="7 8">NAD(+) synthase [glutamine-hydrolyzing]</fullName>
    </alternativeName>
</protein>
<dbReference type="PANTHER" id="PTHR23090:SF9">
    <property type="entry name" value="GLUTAMINE-DEPENDENT NAD(+) SYNTHETASE"/>
    <property type="match status" value="1"/>
</dbReference>
<feature type="binding site" evidence="7">
    <location>
        <position position="210"/>
    </location>
    <ligand>
        <name>L-glutamine</name>
        <dbReference type="ChEBI" id="CHEBI:58359"/>
    </ligand>
</feature>
<evidence type="ECO:0000256" key="7">
    <source>
        <dbReference type="HAMAP-Rule" id="MF_02090"/>
    </source>
</evidence>
<dbReference type="InterPro" id="IPR003694">
    <property type="entry name" value="NAD_synthase"/>
</dbReference>
<dbReference type="CDD" id="cd00553">
    <property type="entry name" value="NAD_synthase"/>
    <property type="match status" value="1"/>
</dbReference>
<feature type="binding site" evidence="7">
    <location>
        <position position="127"/>
    </location>
    <ligand>
        <name>L-glutamine</name>
        <dbReference type="ChEBI" id="CHEBI:58359"/>
    </ligand>
</feature>
<dbReference type="OrthoDB" id="9760188at2"/>
<dbReference type="EMBL" id="AP019307">
    <property type="protein sequence ID" value="BBH18540.1"/>
    <property type="molecule type" value="Genomic_DNA"/>
</dbReference>
<feature type="binding site" evidence="7">
    <location>
        <begin position="366"/>
        <end position="373"/>
    </location>
    <ligand>
        <name>ATP</name>
        <dbReference type="ChEBI" id="CHEBI:30616"/>
    </ligand>
</feature>
<organism evidence="11 12">
    <name type="scientific">Nocardioides baekrokdamisoli</name>
    <dbReference type="NCBI Taxonomy" id="1804624"/>
    <lineage>
        <taxon>Bacteria</taxon>
        <taxon>Bacillati</taxon>
        <taxon>Actinomycetota</taxon>
        <taxon>Actinomycetes</taxon>
        <taxon>Propionibacteriales</taxon>
        <taxon>Nocardioidaceae</taxon>
        <taxon>Nocardioides</taxon>
    </lineage>
</organism>
<dbReference type="KEGG" id="nbe:Back2_28270"/>